<dbReference type="AlphaFoldDB" id="A0A1C6W515"/>
<protein>
    <submittedName>
        <fullName evidence="1">Uncharacterized protein</fullName>
    </submittedName>
</protein>
<proteinExistence type="predicted"/>
<dbReference type="EMBL" id="FMIC01000002">
    <property type="protein sequence ID" value="SCL73627.1"/>
    <property type="molecule type" value="Genomic_DNA"/>
</dbReference>
<name>A0A1C6W515_9ACTN</name>
<sequence>MFEEAGACTLPLAEQPLRLAEFDELFATSAREVDQISAMRARPQLVGPAGLDATVRDLIARETECCSFFDFAVAVEPNGDGETVVLDVTVPPQHGDVL</sequence>
<evidence type="ECO:0000313" key="1">
    <source>
        <dbReference type="EMBL" id="SCL73627.1"/>
    </source>
</evidence>
<gene>
    <name evidence="1" type="ORF">GA0070608_5936</name>
</gene>
<evidence type="ECO:0000313" key="2">
    <source>
        <dbReference type="Proteomes" id="UP000199343"/>
    </source>
</evidence>
<accession>A0A1C6W515</accession>
<dbReference type="STRING" id="47871.GA0070608_5936"/>
<dbReference type="OrthoDB" id="8421706at2"/>
<dbReference type="Proteomes" id="UP000199343">
    <property type="component" value="Unassembled WGS sequence"/>
</dbReference>
<reference evidence="1 2" key="1">
    <citation type="submission" date="2016-06" db="EMBL/GenBank/DDBJ databases">
        <authorList>
            <person name="Kjaerup R.B."/>
            <person name="Dalgaard T.S."/>
            <person name="Juul-Madsen H.R."/>
        </authorList>
    </citation>
    <scope>NUCLEOTIDE SEQUENCE [LARGE SCALE GENOMIC DNA]</scope>
    <source>
        <strain evidence="1 2">DSM 43363</strain>
    </source>
</reference>
<organism evidence="1 2">
    <name type="scientific">Micromonospora peucetia</name>
    <dbReference type="NCBI Taxonomy" id="47871"/>
    <lineage>
        <taxon>Bacteria</taxon>
        <taxon>Bacillati</taxon>
        <taxon>Actinomycetota</taxon>
        <taxon>Actinomycetes</taxon>
        <taxon>Micromonosporales</taxon>
        <taxon>Micromonosporaceae</taxon>
        <taxon>Micromonospora</taxon>
    </lineage>
</organism>